<evidence type="ECO:0000256" key="4">
    <source>
        <dbReference type="SAM" id="Coils"/>
    </source>
</evidence>
<keyword evidence="6" id="KW-0732">Signal</keyword>
<protein>
    <recommendedName>
        <fullName evidence="7">OmpA-like domain-containing protein</fullName>
    </recommendedName>
</protein>
<evidence type="ECO:0000313" key="8">
    <source>
        <dbReference type="EMBL" id="EWY36216.1"/>
    </source>
</evidence>
<dbReference type="Pfam" id="PF00691">
    <property type="entry name" value="OmpA"/>
    <property type="match status" value="1"/>
</dbReference>
<dbReference type="PRINTS" id="PR01023">
    <property type="entry name" value="NAFLGMOTY"/>
</dbReference>
<gene>
    <name evidence="8" type="ORF">N825_29270</name>
</gene>
<dbReference type="PROSITE" id="PS01068">
    <property type="entry name" value="OMPA_1"/>
    <property type="match status" value="1"/>
</dbReference>
<evidence type="ECO:0000259" key="7">
    <source>
        <dbReference type="PROSITE" id="PS51123"/>
    </source>
</evidence>
<comment type="subcellular location">
    <subcellularLocation>
        <location evidence="1">Cell outer membrane</location>
    </subcellularLocation>
</comment>
<feature type="signal peptide" evidence="6">
    <location>
        <begin position="1"/>
        <end position="25"/>
    </location>
</feature>
<evidence type="ECO:0000256" key="1">
    <source>
        <dbReference type="ARBA" id="ARBA00004442"/>
    </source>
</evidence>
<dbReference type="PANTHER" id="PTHR30329">
    <property type="entry name" value="STATOR ELEMENT OF FLAGELLAR MOTOR COMPLEX"/>
    <property type="match status" value="1"/>
</dbReference>
<dbReference type="EMBL" id="AVFL01000049">
    <property type="protein sequence ID" value="EWY36216.1"/>
    <property type="molecule type" value="Genomic_DNA"/>
</dbReference>
<dbReference type="AlphaFoldDB" id="W9GU94"/>
<keyword evidence="2 3" id="KW-0472">Membrane</keyword>
<dbReference type="PRINTS" id="PR01021">
    <property type="entry name" value="OMPADOMAIN"/>
</dbReference>
<dbReference type="InterPro" id="IPR006664">
    <property type="entry name" value="OMP_bac"/>
</dbReference>
<keyword evidence="4" id="KW-0175">Coiled coil</keyword>
<feature type="coiled-coil region" evidence="4">
    <location>
        <begin position="51"/>
        <end position="140"/>
    </location>
</feature>
<feature type="region of interest" description="Disordered" evidence="5">
    <location>
        <begin position="231"/>
        <end position="267"/>
    </location>
</feature>
<dbReference type="PANTHER" id="PTHR30329:SF20">
    <property type="entry name" value="EXPORTED PROTEIN"/>
    <property type="match status" value="1"/>
</dbReference>
<proteinExistence type="predicted"/>
<dbReference type="RefSeq" id="WP_037461099.1">
    <property type="nucleotide sequence ID" value="NZ_AVFL01000049.1"/>
</dbReference>
<dbReference type="GO" id="GO:0009279">
    <property type="term" value="C:cell outer membrane"/>
    <property type="evidence" value="ECO:0007669"/>
    <property type="project" value="UniProtKB-SubCell"/>
</dbReference>
<evidence type="ECO:0000256" key="3">
    <source>
        <dbReference type="PROSITE-ProRule" id="PRU00473"/>
    </source>
</evidence>
<accession>W9GU94</accession>
<organism evidence="8 9">
    <name type="scientific">Skermanella stibiiresistens SB22</name>
    <dbReference type="NCBI Taxonomy" id="1385369"/>
    <lineage>
        <taxon>Bacteria</taxon>
        <taxon>Pseudomonadati</taxon>
        <taxon>Pseudomonadota</taxon>
        <taxon>Alphaproteobacteria</taxon>
        <taxon>Rhodospirillales</taxon>
        <taxon>Azospirillaceae</taxon>
        <taxon>Skermanella</taxon>
    </lineage>
</organism>
<name>W9GU94_9PROT</name>
<dbReference type="CDD" id="cd07185">
    <property type="entry name" value="OmpA_C-like"/>
    <property type="match status" value="1"/>
</dbReference>
<dbReference type="InterPro" id="IPR006665">
    <property type="entry name" value="OmpA-like"/>
</dbReference>
<feature type="domain" description="OmpA-like" evidence="7">
    <location>
        <begin position="142"/>
        <end position="259"/>
    </location>
</feature>
<dbReference type="InterPro" id="IPR036737">
    <property type="entry name" value="OmpA-like_sf"/>
</dbReference>
<sequence>MNKHMTILRRLALGASACALLAACANSPTETPTVSRAASAYDSVRNDPKVVSTAALELQRAEQQLRDAQAAQAAGEDVAAVDHEAYLAARRADIAAQTAALRDAEQQITQANQSRDQVMLNARSGQVQSLQRQLAELQAKQTDRGMVLTLGDVLFEVGRAELRPAADRTVTQLAAFMRQNPNRSVEITGFTDSTGSVELNQTLSERRAESVRQALVSQGINPQRIVTRGLGPALPVASNNTSGGRQQNRRVEITISDENGSIPPRGA</sequence>
<dbReference type="InterPro" id="IPR050330">
    <property type="entry name" value="Bact_OuterMem_StrucFunc"/>
</dbReference>
<evidence type="ECO:0000256" key="2">
    <source>
        <dbReference type="ARBA" id="ARBA00023136"/>
    </source>
</evidence>
<dbReference type="Proteomes" id="UP000019486">
    <property type="component" value="Unassembled WGS sequence"/>
</dbReference>
<evidence type="ECO:0000256" key="6">
    <source>
        <dbReference type="SAM" id="SignalP"/>
    </source>
</evidence>
<dbReference type="STRING" id="1385369.N825_29270"/>
<dbReference type="SUPFAM" id="SSF103088">
    <property type="entry name" value="OmpA-like"/>
    <property type="match status" value="1"/>
</dbReference>
<evidence type="ECO:0000313" key="9">
    <source>
        <dbReference type="Proteomes" id="UP000019486"/>
    </source>
</evidence>
<dbReference type="Gene3D" id="3.30.1330.60">
    <property type="entry name" value="OmpA-like domain"/>
    <property type="match status" value="1"/>
</dbReference>
<comment type="caution">
    <text evidence="8">The sequence shown here is derived from an EMBL/GenBank/DDBJ whole genome shotgun (WGS) entry which is preliminary data.</text>
</comment>
<evidence type="ECO:0000256" key="5">
    <source>
        <dbReference type="SAM" id="MobiDB-lite"/>
    </source>
</evidence>
<feature type="chain" id="PRO_5004923178" description="OmpA-like domain-containing protein" evidence="6">
    <location>
        <begin position="26"/>
        <end position="267"/>
    </location>
</feature>
<keyword evidence="9" id="KW-1185">Reference proteome</keyword>
<dbReference type="InterPro" id="IPR006690">
    <property type="entry name" value="OMPA-like_CS"/>
</dbReference>
<dbReference type="Pfam" id="PF14346">
    <property type="entry name" value="DUF4398"/>
    <property type="match status" value="1"/>
</dbReference>
<dbReference type="PROSITE" id="PS51257">
    <property type="entry name" value="PROKAR_LIPOPROTEIN"/>
    <property type="match status" value="1"/>
</dbReference>
<dbReference type="InterPro" id="IPR025511">
    <property type="entry name" value="DUF4398"/>
</dbReference>
<feature type="compositionally biased region" description="Polar residues" evidence="5">
    <location>
        <begin position="237"/>
        <end position="246"/>
    </location>
</feature>
<reference evidence="8 9" key="1">
    <citation type="submission" date="2013-08" db="EMBL/GenBank/DDBJ databases">
        <title>The genome sequence of Skermanella stibiiresistens.</title>
        <authorList>
            <person name="Zhu W."/>
            <person name="Wang G."/>
        </authorList>
    </citation>
    <scope>NUCLEOTIDE SEQUENCE [LARGE SCALE GENOMIC DNA]</scope>
    <source>
        <strain evidence="8 9">SB22</strain>
    </source>
</reference>
<dbReference type="PROSITE" id="PS51123">
    <property type="entry name" value="OMPA_2"/>
    <property type="match status" value="1"/>
</dbReference>